<organism evidence="1 2">
    <name type="scientific">Dreissena polymorpha</name>
    <name type="common">Zebra mussel</name>
    <name type="synonym">Mytilus polymorpha</name>
    <dbReference type="NCBI Taxonomy" id="45954"/>
    <lineage>
        <taxon>Eukaryota</taxon>
        <taxon>Metazoa</taxon>
        <taxon>Spiralia</taxon>
        <taxon>Lophotrochozoa</taxon>
        <taxon>Mollusca</taxon>
        <taxon>Bivalvia</taxon>
        <taxon>Autobranchia</taxon>
        <taxon>Heteroconchia</taxon>
        <taxon>Euheterodonta</taxon>
        <taxon>Imparidentia</taxon>
        <taxon>Neoheterodontei</taxon>
        <taxon>Myida</taxon>
        <taxon>Dreissenoidea</taxon>
        <taxon>Dreissenidae</taxon>
        <taxon>Dreissena</taxon>
    </lineage>
</organism>
<dbReference type="EMBL" id="JAIWYP010000002">
    <property type="protein sequence ID" value="KAH3873751.1"/>
    <property type="molecule type" value="Genomic_DNA"/>
</dbReference>
<proteinExistence type="predicted"/>
<gene>
    <name evidence="1" type="ORF">DPMN_036988</name>
</gene>
<sequence length="63" mass="7045">MMLPWANCNIVLAVGYFDATIQPVIDEQGESPTEEVWTNVSTNGASILRRTFSEVKRLSDLMV</sequence>
<accession>A0A9D4RLY3</accession>
<dbReference type="Proteomes" id="UP000828390">
    <property type="component" value="Unassembled WGS sequence"/>
</dbReference>
<name>A0A9D4RLY3_DREPO</name>
<dbReference type="AlphaFoldDB" id="A0A9D4RLY3"/>
<evidence type="ECO:0000313" key="1">
    <source>
        <dbReference type="EMBL" id="KAH3873751.1"/>
    </source>
</evidence>
<protein>
    <submittedName>
        <fullName evidence="1">Uncharacterized protein</fullName>
    </submittedName>
</protein>
<reference evidence="1" key="2">
    <citation type="submission" date="2020-11" db="EMBL/GenBank/DDBJ databases">
        <authorList>
            <person name="McCartney M.A."/>
            <person name="Auch B."/>
            <person name="Kono T."/>
            <person name="Mallez S."/>
            <person name="Becker A."/>
            <person name="Gohl D.M."/>
            <person name="Silverstein K.A.T."/>
            <person name="Koren S."/>
            <person name="Bechman K.B."/>
            <person name="Herman A."/>
            <person name="Abrahante J.E."/>
            <person name="Garbe J."/>
        </authorList>
    </citation>
    <scope>NUCLEOTIDE SEQUENCE</scope>
    <source>
        <strain evidence="1">Duluth1</strain>
        <tissue evidence="1">Whole animal</tissue>
    </source>
</reference>
<reference evidence="1" key="1">
    <citation type="journal article" date="2019" name="bioRxiv">
        <title>The Genome of the Zebra Mussel, Dreissena polymorpha: A Resource for Invasive Species Research.</title>
        <authorList>
            <person name="McCartney M.A."/>
            <person name="Auch B."/>
            <person name="Kono T."/>
            <person name="Mallez S."/>
            <person name="Zhang Y."/>
            <person name="Obille A."/>
            <person name="Becker A."/>
            <person name="Abrahante J.E."/>
            <person name="Garbe J."/>
            <person name="Badalamenti J.P."/>
            <person name="Herman A."/>
            <person name="Mangelson H."/>
            <person name="Liachko I."/>
            <person name="Sullivan S."/>
            <person name="Sone E.D."/>
            <person name="Koren S."/>
            <person name="Silverstein K.A.T."/>
            <person name="Beckman K.B."/>
            <person name="Gohl D.M."/>
        </authorList>
    </citation>
    <scope>NUCLEOTIDE SEQUENCE</scope>
    <source>
        <strain evidence="1">Duluth1</strain>
        <tissue evidence="1">Whole animal</tissue>
    </source>
</reference>
<evidence type="ECO:0000313" key="2">
    <source>
        <dbReference type="Proteomes" id="UP000828390"/>
    </source>
</evidence>
<comment type="caution">
    <text evidence="1">The sequence shown here is derived from an EMBL/GenBank/DDBJ whole genome shotgun (WGS) entry which is preliminary data.</text>
</comment>
<keyword evidence="2" id="KW-1185">Reference proteome</keyword>